<proteinExistence type="predicted"/>
<sequence>MPMAVISCVLCSRHNARPSNRRLSRFVTAAEPSGAHGEPRTGSRAHLQPQTCRSEVCRSEAAGLSPAGLRSAGLRLQV</sequence>
<protein>
    <submittedName>
        <fullName evidence="2">Uncharacterized protein</fullName>
    </submittedName>
</protein>
<comment type="caution">
    <text evidence="2">The sequence shown here is derived from an EMBL/GenBank/DDBJ whole genome shotgun (WGS) entry which is preliminary data.</text>
</comment>
<reference evidence="2 3" key="1">
    <citation type="submission" date="2019-03" db="EMBL/GenBank/DDBJ databases">
        <title>First draft genome of Liparis tanakae, snailfish: a comprehensive survey of snailfish specific genes.</title>
        <authorList>
            <person name="Kim W."/>
            <person name="Song I."/>
            <person name="Jeong J.-H."/>
            <person name="Kim D."/>
            <person name="Kim S."/>
            <person name="Ryu S."/>
            <person name="Song J.Y."/>
            <person name="Lee S.K."/>
        </authorList>
    </citation>
    <scope>NUCLEOTIDE SEQUENCE [LARGE SCALE GENOMIC DNA]</scope>
    <source>
        <tissue evidence="2">Muscle</tissue>
    </source>
</reference>
<organism evidence="2 3">
    <name type="scientific">Liparis tanakae</name>
    <name type="common">Tanaka's snailfish</name>
    <dbReference type="NCBI Taxonomy" id="230148"/>
    <lineage>
        <taxon>Eukaryota</taxon>
        <taxon>Metazoa</taxon>
        <taxon>Chordata</taxon>
        <taxon>Craniata</taxon>
        <taxon>Vertebrata</taxon>
        <taxon>Euteleostomi</taxon>
        <taxon>Actinopterygii</taxon>
        <taxon>Neopterygii</taxon>
        <taxon>Teleostei</taxon>
        <taxon>Neoteleostei</taxon>
        <taxon>Acanthomorphata</taxon>
        <taxon>Eupercaria</taxon>
        <taxon>Perciformes</taxon>
        <taxon>Cottioidei</taxon>
        <taxon>Cottales</taxon>
        <taxon>Liparidae</taxon>
        <taxon>Liparis</taxon>
    </lineage>
</organism>
<gene>
    <name evidence="2" type="ORF">EYF80_066668</name>
</gene>
<evidence type="ECO:0000313" key="2">
    <source>
        <dbReference type="EMBL" id="TNN23213.1"/>
    </source>
</evidence>
<evidence type="ECO:0000256" key="1">
    <source>
        <dbReference type="SAM" id="MobiDB-lite"/>
    </source>
</evidence>
<dbReference type="EMBL" id="SRLO01019350">
    <property type="protein sequence ID" value="TNN23213.1"/>
    <property type="molecule type" value="Genomic_DNA"/>
</dbReference>
<accession>A0A4Z2E3B8</accession>
<keyword evidence="3" id="KW-1185">Reference proteome</keyword>
<feature type="region of interest" description="Disordered" evidence="1">
    <location>
        <begin position="30"/>
        <end position="50"/>
    </location>
</feature>
<dbReference type="AlphaFoldDB" id="A0A4Z2E3B8"/>
<dbReference type="Proteomes" id="UP000314294">
    <property type="component" value="Unassembled WGS sequence"/>
</dbReference>
<name>A0A4Z2E3B8_9TELE</name>
<evidence type="ECO:0000313" key="3">
    <source>
        <dbReference type="Proteomes" id="UP000314294"/>
    </source>
</evidence>